<dbReference type="InterPro" id="IPR023393">
    <property type="entry name" value="START-like_dom_sf"/>
</dbReference>
<dbReference type="AlphaFoldDB" id="A0A9X2BBL9"/>
<evidence type="ECO:0000313" key="2">
    <source>
        <dbReference type="Proteomes" id="UP001139011"/>
    </source>
</evidence>
<proteinExistence type="predicted"/>
<dbReference type="RefSeq" id="WP_248251367.1">
    <property type="nucleotide sequence ID" value="NZ_JAIWJX010000002.1"/>
</dbReference>
<dbReference type="Proteomes" id="UP001139011">
    <property type="component" value="Unassembled WGS sequence"/>
</dbReference>
<protein>
    <recommendedName>
        <fullName evidence="3">Polyketide cyclase</fullName>
    </recommendedName>
</protein>
<reference evidence="1" key="1">
    <citation type="submission" date="2021-09" db="EMBL/GenBank/DDBJ databases">
        <title>Genome analysis of Fictibacillus sp. KIGAM418 isolated from marine sediment.</title>
        <authorList>
            <person name="Seo M.-J."/>
            <person name="Cho E.-S."/>
            <person name="Hwang C.Y."/>
        </authorList>
    </citation>
    <scope>NUCLEOTIDE SEQUENCE</scope>
    <source>
        <strain evidence="1">KIGAM418</strain>
    </source>
</reference>
<evidence type="ECO:0000313" key="1">
    <source>
        <dbReference type="EMBL" id="MCK6255551.1"/>
    </source>
</evidence>
<evidence type="ECO:0008006" key="3">
    <source>
        <dbReference type="Google" id="ProtNLM"/>
    </source>
</evidence>
<organism evidence="1 2">
    <name type="scientific">Fictibacillus marinisediminis</name>
    <dbReference type="NCBI Taxonomy" id="2878389"/>
    <lineage>
        <taxon>Bacteria</taxon>
        <taxon>Bacillati</taxon>
        <taxon>Bacillota</taxon>
        <taxon>Bacilli</taxon>
        <taxon>Bacillales</taxon>
        <taxon>Fictibacillaceae</taxon>
        <taxon>Fictibacillus</taxon>
    </lineage>
</organism>
<dbReference type="Gene3D" id="3.30.530.20">
    <property type="match status" value="1"/>
</dbReference>
<comment type="caution">
    <text evidence="1">The sequence shown here is derived from an EMBL/GenBank/DDBJ whole genome shotgun (WGS) entry which is preliminary data.</text>
</comment>
<dbReference type="EMBL" id="JAIWJX010000002">
    <property type="protein sequence ID" value="MCK6255551.1"/>
    <property type="molecule type" value="Genomic_DNA"/>
</dbReference>
<sequence>MTVYLSSQTISVFINRPAHEVYEYAYNMENFPQWVSFCQSIQKADEGDAWMMETPYCISEVRVAQKNSFGVLDHRSIPAPGVEICDAMRVITNGDGCEVFLTGFQMPGMSHDKFSQVITTGQQDLNNLKTVLEGRN</sequence>
<keyword evidence="2" id="KW-1185">Reference proteome</keyword>
<gene>
    <name evidence="1" type="ORF">LCY76_02795</name>
</gene>
<name>A0A9X2BBL9_9BACL</name>
<dbReference type="SUPFAM" id="SSF55961">
    <property type="entry name" value="Bet v1-like"/>
    <property type="match status" value="1"/>
</dbReference>
<accession>A0A9X2BBL9</accession>